<dbReference type="Gene3D" id="3.40.1390.20">
    <property type="entry name" value="HprK N-terminal domain-like"/>
    <property type="match status" value="1"/>
</dbReference>
<evidence type="ECO:0000259" key="3">
    <source>
        <dbReference type="PROSITE" id="PS51371"/>
    </source>
</evidence>
<name>A0AA91JQG8_9ENTE</name>
<evidence type="ECO:0000313" key="4">
    <source>
        <dbReference type="EMBL" id="OJG93180.1"/>
    </source>
</evidence>
<dbReference type="PANTHER" id="PTHR43080">
    <property type="entry name" value="CBS DOMAIN-CONTAINING PROTEIN CBSX3, MITOCHONDRIAL"/>
    <property type="match status" value="1"/>
</dbReference>
<dbReference type="InterPro" id="IPR010766">
    <property type="entry name" value="DRTGG"/>
</dbReference>
<evidence type="ECO:0000313" key="5">
    <source>
        <dbReference type="Proteomes" id="UP000183039"/>
    </source>
</evidence>
<dbReference type="InterPro" id="IPR006683">
    <property type="entry name" value="Thioestr_dom"/>
</dbReference>
<dbReference type="InterPro" id="IPR046342">
    <property type="entry name" value="CBS_dom_sf"/>
</dbReference>
<proteinExistence type="predicted"/>
<dbReference type="InterPro" id="IPR051257">
    <property type="entry name" value="Diverse_CBS-Domain"/>
</dbReference>
<evidence type="ECO:0000256" key="1">
    <source>
        <dbReference type="ARBA" id="ARBA00023122"/>
    </source>
</evidence>
<dbReference type="CDD" id="cd04596">
    <property type="entry name" value="CBS_pair_DRTGG_assoc"/>
    <property type="match status" value="1"/>
</dbReference>
<keyword evidence="1 2" id="KW-0129">CBS domain</keyword>
<dbReference type="Proteomes" id="UP000183039">
    <property type="component" value="Unassembled WGS sequence"/>
</dbReference>
<reference evidence="4 5" key="1">
    <citation type="submission" date="2014-12" db="EMBL/GenBank/DDBJ databases">
        <title>Draft genome sequences of 29 type strains of Enterococci.</title>
        <authorList>
            <person name="Zhong Z."/>
            <person name="Sun Z."/>
            <person name="Liu W."/>
            <person name="Zhang W."/>
            <person name="Zhang H."/>
        </authorList>
    </citation>
    <scope>NUCLEOTIDE SEQUENCE [LARGE SCALE GENOMIC DNA]</scope>
    <source>
        <strain evidence="4 5">DSM 22801</strain>
    </source>
</reference>
<dbReference type="Pfam" id="PF00571">
    <property type="entry name" value="CBS"/>
    <property type="match status" value="2"/>
</dbReference>
<evidence type="ECO:0000256" key="2">
    <source>
        <dbReference type="PROSITE-ProRule" id="PRU00703"/>
    </source>
</evidence>
<accession>A0AA91JQG8</accession>
<dbReference type="SMART" id="SM00116">
    <property type="entry name" value="CBS"/>
    <property type="match status" value="2"/>
</dbReference>
<dbReference type="Gene3D" id="3.10.580.10">
    <property type="entry name" value="CBS-domain"/>
    <property type="match status" value="1"/>
</dbReference>
<dbReference type="SUPFAM" id="SSF75138">
    <property type="entry name" value="HprK N-terminal domain-like"/>
    <property type="match status" value="1"/>
</dbReference>
<dbReference type="InterPro" id="IPR036388">
    <property type="entry name" value="WH-like_DNA-bd_sf"/>
</dbReference>
<dbReference type="AlphaFoldDB" id="A0AA91JQG8"/>
<dbReference type="SUPFAM" id="SSF46785">
    <property type="entry name" value="Winged helix' DNA-binding domain"/>
    <property type="match status" value="1"/>
</dbReference>
<sequence>MVWTAFYEEDIMATKHDQILKYIEGLPIGDRISVRSIAKNLGVSEGTAYRAIKDAENIGLVSTIQRVGTIRIERKLKKHIEKLTFGEVVRIIEGDVLGGSAGLDKVLNKFVIGAMTEKAMTRYITPGSLMIVGNRQGVQKLALENGAAVLITGGFDTEVEIAELADELEMPVLRTTYDTFTVATMINRALSDQLIKKDIMLVSDIYTTLEKTNYLFSTNTIAEYQKLSEKTHHSRFPVVNKSLRLVGIVTAKDVLGKTETLTMDKVMTKDPIVVKKMMSVASVSHQMIWDGLEVMPVVEDDLSLVGFVSRQDVMKAMQLVQRQPQIADTISDQISGEVMPIEESNKASEPQFKFSVTPQMVNSVGTISFGVLSEIIANVTQRTMITNQRRNVLIEQMSLHYLRLIQLESELNIRPRVLEIGRRSAKLDIEVYLENALVAKAIVVCQVMERT</sequence>
<comment type="caution">
    <text evidence="4">The sequence shown here is derived from an EMBL/GenBank/DDBJ whole genome shotgun (WGS) entry which is preliminary data.</text>
</comment>
<dbReference type="Gene3D" id="1.10.10.10">
    <property type="entry name" value="Winged helix-like DNA-binding domain superfamily/Winged helix DNA-binding domain"/>
    <property type="match status" value="1"/>
</dbReference>
<dbReference type="Gene3D" id="3.10.129.10">
    <property type="entry name" value="Hotdog Thioesterase"/>
    <property type="match status" value="1"/>
</dbReference>
<dbReference type="Pfam" id="PF03061">
    <property type="entry name" value="4HBT"/>
    <property type="match status" value="1"/>
</dbReference>
<dbReference type="SUPFAM" id="SSF54637">
    <property type="entry name" value="Thioesterase/thiol ester dehydrase-isomerase"/>
    <property type="match status" value="1"/>
</dbReference>
<feature type="domain" description="CBS" evidence="3">
    <location>
        <begin position="267"/>
        <end position="329"/>
    </location>
</feature>
<dbReference type="InterPro" id="IPR029069">
    <property type="entry name" value="HotDog_dom_sf"/>
</dbReference>
<gene>
    <name evidence="4" type="ORF">RV15_GL001212</name>
</gene>
<organism evidence="4 5">
    <name type="scientific">Enterococcus silesiacus</name>
    <dbReference type="NCBI Taxonomy" id="332949"/>
    <lineage>
        <taxon>Bacteria</taxon>
        <taxon>Bacillati</taxon>
        <taxon>Bacillota</taxon>
        <taxon>Bacilli</taxon>
        <taxon>Lactobacillales</taxon>
        <taxon>Enterococcaceae</taxon>
        <taxon>Enterococcus</taxon>
    </lineage>
</organism>
<dbReference type="Pfam" id="PF07085">
    <property type="entry name" value="DRTGG"/>
    <property type="match status" value="1"/>
</dbReference>
<dbReference type="InterPro" id="IPR036390">
    <property type="entry name" value="WH_DNA-bd_sf"/>
</dbReference>
<dbReference type="PANTHER" id="PTHR43080:SF2">
    <property type="entry name" value="CBS DOMAIN-CONTAINING PROTEIN"/>
    <property type="match status" value="1"/>
</dbReference>
<dbReference type="InterPro" id="IPR000644">
    <property type="entry name" value="CBS_dom"/>
</dbReference>
<dbReference type="PROSITE" id="PS51371">
    <property type="entry name" value="CBS"/>
    <property type="match status" value="1"/>
</dbReference>
<protein>
    <submittedName>
        <fullName evidence="4">CBS domain-containing protein</fullName>
    </submittedName>
</protein>
<dbReference type="InterPro" id="IPR028979">
    <property type="entry name" value="Ser_kin/Pase_Hpr-like_N_sf"/>
</dbReference>
<dbReference type="SUPFAM" id="SSF54631">
    <property type="entry name" value="CBS-domain pair"/>
    <property type="match status" value="1"/>
</dbReference>
<dbReference type="EMBL" id="JXLC01000002">
    <property type="protein sequence ID" value="OJG93180.1"/>
    <property type="molecule type" value="Genomic_DNA"/>
</dbReference>